<dbReference type="EMBL" id="KZ349136">
    <property type="protein sequence ID" value="PIO65283.1"/>
    <property type="molecule type" value="Genomic_DNA"/>
</dbReference>
<keyword evidence="1" id="KW-0223">Dioxygenase</keyword>
<keyword evidence="2" id="KW-1185">Reference proteome</keyword>
<dbReference type="AlphaFoldDB" id="A0A2G9U4X2"/>
<evidence type="ECO:0000313" key="1">
    <source>
        <dbReference type="EMBL" id="PIO65283.1"/>
    </source>
</evidence>
<dbReference type="PANTHER" id="PTHR10138:SF0">
    <property type="entry name" value="TRYPTOPHAN 2,3-DIOXYGENASE"/>
    <property type="match status" value="1"/>
</dbReference>
<name>A0A2G9U4X2_TELCI</name>
<accession>A0A2G9U4X2</accession>
<evidence type="ECO:0000313" key="2">
    <source>
        <dbReference type="Proteomes" id="UP000230423"/>
    </source>
</evidence>
<keyword evidence="1" id="KW-0560">Oxidoreductase</keyword>
<dbReference type="GO" id="GO:0004833">
    <property type="term" value="F:L-tryptophan 2,3-dioxygenase activity"/>
    <property type="evidence" value="ECO:0007669"/>
    <property type="project" value="InterPro"/>
</dbReference>
<dbReference type="Proteomes" id="UP000230423">
    <property type="component" value="Unassembled WGS sequence"/>
</dbReference>
<sequence length="359" mass="41409">MSDKETTAPDEKLVRVETVTCTYQLTLADRVIEISRMACPFNGSRVTFMETAAAEDEAQAGTNKVALGQGVTYSQYLQLNKLLDCQKLKSEEQGHRVNDEHLFIIIHQCYELWFKQIIFDIDTVRVLLNNTIVDETKTLRIVSGLDRTVRILKLLVDQITILDTMSPLDFVDFRKYLTPASGFQSLQFRLLENKMGVRCDRRIKYNAQHYKNVFLDDKDVKAVELSESEPSLLTLVQNWLERTPGLELAAINGEHEEGFWPRYEQAVERYLSDLYDEAMHFKKQMSMRFQNESLPQNVHDQLLAEYYKTKDSFATILDPKQHAQQILNGTRLLSHDAMKGALMIYFYRQPCNTGATNVG</sequence>
<protein>
    <submittedName>
        <fullName evidence="1">Tryptophan 2,3-dioxygenase</fullName>
    </submittedName>
</protein>
<dbReference type="Gene3D" id="1.20.58.480">
    <property type="match status" value="1"/>
</dbReference>
<reference evidence="1 2" key="1">
    <citation type="submission" date="2015-09" db="EMBL/GenBank/DDBJ databases">
        <title>Draft genome of the parasitic nematode Teladorsagia circumcincta isolate WARC Sus (inbred).</title>
        <authorList>
            <person name="Mitreva M."/>
        </authorList>
    </citation>
    <scope>NUCLEOTIDE SEQUENCE [LARGE SCALE GENOMIC DNA]</scope>
    <source>
        <strain evidence="1 2">S</strain>
    </source>
</reference>
<dbReference type="GO" id="GO:0019441">
    <property type="term" value="P:L-tryptophan catabolic process to kynurenine"/>
    <property type="evidence" value="ECO:0007669"/>
    <property type="project" value="InterPro"/>
</dbReference>
<dbReference type="InterPro" id="IPR004981">
    <property type="entry name" value="Trp_2_3_dOase"/>
</dbReference>
<dbReference type="InterPro" id="IPR037217">
    <property type="entry name" value="Trp/Indoleamine_2_3_dOase-like"/>
</dbReference>
<organism evidence="1 2">
    <name type="scientific">Teladorsagia circumcincta</name>
    <name type="common">Brown stomach worm</name>
    <name type="synonym">Ostertagia circumcincta</name>
    <dbReference type="NCBI Taxonomy" id="45464"/>
    <lineage>
        <taxon>Eukaryota</taxon>
        <taxon>Metazoa</taxon>
        <taxon>Ecdysozoa</taxon>
        <taxon>Nematoda</taxon>
        <taxon>Chromadorea</taxon>
        <taxon>Rhabditida</taxon>
        <taxon>Rhabditina</taxon>
        <taxon>Rhabditomorpha</taxon>
        <taxon>Strongyloidea</taxon>
        <taxon>Trichostrongylidae</taxon>
        <taxon>Teladorsagia</taxon>
    </lineage>
</organism>
<proteinExistence type="predicted"/>
<gene>
    <name evidence="1" type="ORF">TELCIR_13056</name>
</gene>
<dbReference type="PANTHER" id="PTHR10138">
    <property type="entry name" value="TRYPTOPHAN 2,3-DIOXYGENASE"/>
    <property type="match status" value="1"/>
</dbReference>
<dbReference type="GO" id="GO:0019442">
    <property type="term" value="P:L-tryptophan catabolic process to acetyl-CoA"/>
    <property type="evidence" value="ECO:0007669"/>
    <property type="project" value="TreeGrafter"/>
</dbReference>
<dbReference type="GO" id="GO:0020037">
    <property type="term" value="F:heme binding"/>
    <property type="evidence" value="ECO:0007669"/>
    <property type="project" value="InterPro"/>
</dbReference>
<dbReference type="GO" id="GO:0046872">
    <property type="term" value="F:metal ion binding"/>
    <property type="evidence" value="ECO:0007669"/>
    <property type="project" value="InterPro"/>
</dbReference>
<dbReference type="OrthoDB" id="447477at2759"/>
<dbReference type="Pfam" id="PF03301">
    <property type="entry name" value="Trp_dioxygenase"/>
    <property type="match status" value="1"/>
</dbReference>
<dbReference type="SUPFAM" id="SSF140959">
    <property type="entry name" value="Indolic compounds 2,3-dioxygenase-like"/>
    <property type="match status" value="1"/>
</dbReference>